<dbReference type="Proteomes" id="UP001140513">
    <property type="component" value="Unassembled WGS sequence"/>
</dbReference>
<comment type="caution">
    <text evidence="5">The sequence shown here is derived from an EMBL/GenBank/DDBJ whole genome shotgun (WGS) entry which is preliminary data.</text>
</comment>
<name>A0A9W8XRM5_9PLEO</name>
<accession>A0A9W8XRM5</accession>
<dbReference type="InterPro" id="IPR050432">
    <property type="entry name" value="FAD-linked_Oxidoreductases_BP"/>
</dbReference>
<dbReference type="Pfam" id="PF01565">
    <property type="entry name" value="FAD_binding_4"/>
    <property type="match status" value="1"/>
</dbReference>
<sequence>MHSDEIQALLKVKATPRVHEDEQETRFNGKPQSKRCSTWLLVCDCILLGYFCFYWNGLPSLRLGATFNSSIEGSDPLRFNYTCVPSQACWPTTNQWADFNRTINGHLKLTVPWAAPCYAGSDGCQQVTTNYMNSSARTSQYGAMEFLDWESCGLSSCMLNSFSPSAPVDGTCSLGRLSTYHVEAHTANDVQKTLNFVRAHDIRLSIKNSGHDYFGRSNAANSLAIWTRNMKNARYHKTFQATGCQSTLENVGEIGAGISAQEAWEFFEPLGMLVTVGATGSVGVAGGYGQGGGHGPLGPMYGLMVDNAIEFDVITADGRARTINACSPAEDAELFWAMRGGGGGTFAVMISYKFQLHPAVPLNVYSFQASFPVPEGQLDITESVVHRDVIRALASNQALFASHGMAGYNFVLPDHMVSLQILPSTNTELIKNITSSYNKFLSRYPGLNITENAYYTFHKFSEWYAFAQTPSIARNGPVGVGISESGRFLPKRLFSRPQAVEKLVDAVVTAMQISFTNGGGGAAQLYATGPFSQPVNSGTGVNPAFRDALWEVIMGGIWTSNTPESVRRQIRNTISTSIGPFKALTPGGGCYMNEGDWTEENWQQTFFGSNYDRLLEVKRLFDPSGLFNCWKCIGWSGYDE</sequence>
<keyword evidence="6" id="KW-1185">Reference proteome</keyword>
<dbReference type="Pfam" id="PF08031">
    <property type="entry name" value="BBE"/>
    <property type="match status" value="1"/>
</dbReference>
<keyword evidence="2" id="KW-0560">Oxidoreductase</keyword>
<dbReference type="PROSITE" id="PS51387">
    <property type="entry name" value="FAD_PCMH"/>
    <property type="match status" value="1"/>
</dbReference>
<dbReference type="InterPro" id="IPR006094">
    <property type="entry name" value="Oxid_FAD_bind_N"/>
</dbReference>
<dbReference type="PANTHER" id="PTHR13878">
    <property type="entry name" value="GULONOLACTONE OXIDASE"/>
    <property type="match status" value="1"/>
</dbReference>
<keyword evidence="3" id="KW-0812">Transmembrane</keyword>
<dbReference type="PANTHER" id="PTHR13878:SF91">
    <property type="entry name" value="FAD BINDING DOMAIN PROTEIN (AFU_ORTHOLOGUE AFUA_6G12070)-RELATED"/>
    <property type="match status" value="1"/>
</dbReference>
<reference evidence="5" key="1">
    <citation type="submission" date="2022-10" db="EMBL/GenBank/DDBJ databases">
        <title>Tapping the CABI collections for fungal endophytes: first genome assemblies for Collariella, Neodidymelliopsis, Ascochyta clinopodiicola, Didymella pomorum, Didymosphaeria variabile, Neocosmospora piperis and Neocucurbitaria cava.</title>
        <authorList>
            <person name="Hill R."/>
        </authorList>
    </citation>
    <scope>NUCLEOTIDE SEQUENCE</scope>
    <source>
        <strain evidence="5">IMI 356815</strain>
    </source>
</reference>
<comment type="similarity">
    <text evidence="1">Belongs to the oxygen-dependent FAD-linked oxidoreductase family.</text>
</comment>
<evidence type="ECO:0000256" key="3">
    <source>
        <dbReference type="SAM" id="Phobius"/>
    </source>
</evidence>
<gene>
    <name evidence="5" type="ORF">N0V89_004677</name>
</gene>
<organism evidence="5 6">
    <name type="scientific">Didymosphaeria variabile</name>
    <dbReference type="NCBI Taxonomy" id="1932322"/>
    <lineage>
        <taxon>Eukaryota</taxon>
        <taxon>Fungi</taxon>
        <taxon>Dikarya</taxon>
        <taxon>Ascomycota</taxon>
        <taxon>Pezizomycotina</taxon>
        <taxon>Dothideomycetes</taxon>
        <taxon>Pleosporomycetidae</taxon>
        <taxon>Pleosporales</taxon>
        <taxon>Massarineae</taxon>
        <taxon>Didymosphaeriaceae</taxon>
        <taxon>Didymosphaeria</taxon>
    </lineage>
</organism>
<evidence type="ECO:0000256" key="2">
    <source>
        <dbReference type="ARBA" id="ARBA00023002"/>
    </source>
</evidence>
<dbReference type="EMBL" id="JAPEUX010000003">
    <property type="protein sequence ID" value="KAJ4356641.1"/>
    <property type="molecule type" value="Genomic_DNA"/>
</dbReference>
<keyword evidence="3" id="KW-0472">Membrane</keyword>
<evidence type="ECO:0000256" key="1">
    <source>
        <dbReference type="ARBA" id="ARBA00005466"/>
    </source>
</evidence>
<feature type="transmembrane region" description="Helical" evidence="3">
    <location>
        <begin position="36"/>
        <end position="56"/>
    </location>
</feature>
<dbReference type="InterPro" id="IPR016166">
    <property type="entry name" value="FAD-bd_PCMH"/>
</dbReference>
<dbReference type="GO" id="GO:0016491">
    <property type="term" value="F:oxidoreductase activity"/>
    <property type="evidence" value="ECO:0007669"/>
    <property type="project" value="UniProtKB-KW"/>
</dbReference>
<dbReference type="Gene3D" id="3.30.465.10">
    <property type="match status" value="2"/>
</dbReference>
<evidence type="ECO:0000313" key="6">
    <source>
        <dbReference type="Proteomes" id="UP001140513"/>
    </source>
</evidence>
<dbReference type="GO" id="GO:0071949">
    <property type="term" value="F:FAD binding"/>
    <property type="evidence" value="ECO:0007669"/>
    <property type="project" value="InterPro"/>
</dbReference>
<dbReference type="OrthoDB" id="9983560at2759"/>
<dbReference type="GeneID" id="80908207"/>
<proteinExistence type="inferred from homology"/>
<keyword evidence="3" id="KW-1133">Transmembrane helix</keyword>
<evidence type="ECO:0000313" key="5">
    <source>
        <dbReference type="EMBL" id="KAJ4356641.1"/>
    </source>
</evidence>
<feature type="domain" description="FAD-binding PCMH-type" evidence="4">
    <location>
        <begin position="173"/>
        <end position="359"/>
    </location>
</feature>
<dbReference type="RefSeq" id="XP_056073767.1">
    <property type="nucleotide sequence ID" value="XM_056213459.1"/>
</dbReference>
<dbReference type="AlphaFoldDB" id="A0A9W8XRM5"/>
<protein>
    <recommendedName>
        <fullName evidence="4">FAD-binding PCMH-type domain-containing protein</fullName>
    </recommendedName>
</protein>
<evidence type="ECO:0000259" key="4">
    <source>
        <dbReference type="PROSITE" id="PS51387"/>
    </source>
</evidence>
<dbReference type="InterPro" id="IPR036318">
    <property type="entry name" value="FAD-bd_PCMH-like_sf"/>
</dbReference>
<dbReference type="InterPro" id="IPR016169">
    <property type="entry name" value="FAD-bd_PCMH_sub2"/>
</dbReference>
<dbReference type="SUPFAM" id="SSF56176">
    <property type="entry name" value="FAD-binding/transporter-associated domain-like"/>
    <property type="match status" value="1"/>
</dbReference>
<dbReference type="InterPro" id="IPR012951">
    <property type="entry name" value="BBE"/>
</dbReference>